<feature type="chain" id="PRO_5046557941" description="Viral A-type inclusion protein" evidence="1">
    <location>
        <begin position="29"/>
        <end position="158"/>
    </location>
</feature>
<dbReference type="RefSeq" id="WP_377097701.1">
    <property type="nucleotide sequence ID" value="NZ_JBHTHU010000002.1"/>
</dbReference>
<evidence type="ECO:0008006" key="4">
    <source>
        <dbReference type="Google" id="ProtNLM"/>
    </source>
</evidence>
<protein>
    <recommendedName>
        <fullName evidence="4">Viral A-type inclusion protein</fullName>
    </recommendedName>
</protein>
<sequence length="158" mass="18236">MAILKLTRLMKKLFIPFALIVLAFASCTDEKAQKEAEEKTKEKTYLNEVIKIHDEVMGKEDRLMRNKMKIDTILIPDTLNAKYTVVEKATLSALRSKLLAADEAMSKWMQDFDAELKGKTHEEKIKYYIEQKKAVTQIDSIFTAVIEGSDKYLKEIKK</sequence>
<comment type="caution">
    <text evidence="2">The sequence shown here is derived from an EMBL/GenBank/DDBJ whole genome shotgun (WGS) entry which is preliminary data.</text>
</comment>
<keyword evidence="1" id="KW-0732">Signal</keyword>
<dbReference type="EMBL" id="JBHTHU010000002">
    <property type="protein sequence ID" value="MFD0749384.1"/>
    <property type="molecule type" value="Genomic_DNA"/>
</dbReference>
<accession>A0ABW2YSI8</accession>
<name>A0ABW2YSI8_9SPHI</name>
<organism evidence="2 3">
    <name type="scientific">Mucilaginibacter calamicampi</name>
    <dbReference type="NCBI Taxonomy" id="1302352"/>
    <lineage>
        <taxon>Bacteria</taxon>
        <taxon>Pseudomonadati</taxon>
        <taxon>Bacteroidota</taxon>
        <taxon>Sphingobacteriia</taxon>
        <taxon>Sphingobacteriales</taxon>
        <taxon>Sphingobacteriaceae</taxon>
        <taxon>Mucilaginibacter</taxon>
    </lineage>
</organism>
<reference evidence="3" key="1">
    <citation type="journal article" date="2019" name="Int. J. Syst. Evol. Microbiol.">
        <title>The Global Catalogue of Microorganisms (GCM) 10K type strain sequencing project: providing services to taxonomists for standard genome sequencing and annotation.</title>
        <authorList>
            <consortium name="The Broad Institute Genomics Platform"/>
            <consortium name="The Broad Institute Genome Sequencing Center for Infectious Disease"/>
            <person name="Wu L."/>
            <person name="Ma J."/>
        </authorList>
    </citation>
    <scope>NUCLEOTIDE SEQUENCE [LARGE SCALE GENOMIC DNA]</scope>
    <source>
        <strain evidence="3">CCUG 63418</strain>
    </source>
</reference>
<gene>
    <name evidence="2" type="ORF">ACFQZS_04475</name>
</gene>
<evidence type="ECO:0000313" key="3">
    <source>
        <dbReference type="Proteomes" id="UP001596958"/>
    </source>
</evidence>
<dbReference type="PROSITE" id="PS51257">
    <property type="entry name" value="PROKAR_LIPOPROTEIN"/>
    <property type="match status" value="1"/>
</dbReference>
<keyword evidence="3" id="KW-1185">Reference proteome</keyword>
<proteinExistence type="predicted"/>
<feature type="signal peptide" evidence="1">
    <location>
        <begin position="1"/>
        <end position="28"/>
    </location>
</feature>
<evidence type="ECO:0000256" key="1">
    <source>
        <dbReference type="SAM" id="SignalP"/>
    </source>
</evidence>
<dbReference type="Proteomes" id="UP001596958">
    <property type="component" value="Unassembled WGS sequence"/>
</dbReference>
<evidence type="ECO:0000313" key="2">
    <source>
        <dbReference type="EMBL" id="MFD0749384.1"/>
    </source>
</evidence>